<proteinExistence type="predicted"/>
<keyword evidence="3" id="KW-1185">Reference proteome</keyword>
<dbReference type="InterPro" id="IPR043710">
    <property type="entry name" value="DUF5650"/>
</dbReference>
<dbReference type="Pfam" id="PF18888">
    <property type="entry name" value="DUF5650"/>
    <property type="match status" value="12"/>
</dbReference>
<dbReference type="SUPFAM" id="SSF49384">
    <property type="entry name" value="Carbohydrate-binding domain"/>
    <property type="match status" value="1"/>
</dbReference>
<protein>
    <submittedName>
        <fullName evidence="2">Cohesin domain protein</fullName>
    </submittedName>
</protein>
<dbReference type="Gene3D" id="1.10.1330.10">
    <property type="entry name" value="Dockerin domain"/>
    <property type="match status" value="1"/>
</dbReference>
<dbReference type="PROSITE" id="PS51766">
    <property type="entry name" value="DOCKERIN"/>
    <property type="match status" value="1"/>
</dbReference>
<evidence type="ECO:0000313" key="2">
    <source>
        <dbReference type="EMBL" id="QDU29983.1"/>
    </source>
</evidence>
<dbReference type="EMBL" id="CP036274">
    <property type="protein sequence ID" value="QDU29983.1"/>
    <property type="molecule type" value="Genomic_DNA"/>
</dbReference>
<organism evidence="2 3">
    <name type="scientific">Anatilimnocola aggregata</name>
    <dbReference type="NCBI Taxonomy" id="2528021"/>
    <lineage>
        <taxon>Bacteria</taxon>
        <taxon>Pseudomonadati</taxon>
        <taxon>Planctomycetota</taxon>
        <taxon>Planctomycetia</taxon>
        <taxon>Pirellulales</taxon>
        <taxon>Pirellulaceae</taxon>
        <taxon>Anatilimnocola</taxon>
    </lineage>
</organism>
<dbReference type="GO" id="GO:0030246">
    <property type="term" value="F:carbohydrate binding"/>
    <property type="evidence" value="ECO:0007669"/>
    <property type="project" value="InterPro"/>
</dbReference>
<feature type="domain" description="Dockerin" evidence="1">
    <location>
        <begin position="1798"/>
        <end position="1872"/>
    </location>
</feature>
<dbReference type="Proteomes" id="UP000315017">
    <property type="component" value="Chromosome"/>
</dbReference>
<evidence type="ECO:0000313" key="3">
    <source>
        <dbReference type="Proteomes" id="UP000315017"/>
    </source>
</evidence>
<dbReference type="InterPro" id="IPR008965">
    <property type="entry name" value="CBM2/CBM3_carb-bd_dom_sf"/>
</dbReference>
<name>A0A517YIC5_9BACT</name>
<accession>A0A517YIC5</accession>
<dbReference type="InterPro" id="IPR036439">
    <property type="entry name" value="Dockerin_dom_sf"/>
</dbReference>
<reference evidence="2 3" key="1">
    <citation type="submission" date="2019-02" db="EMBL/GenBank/DDBJ databases">
        <title>Deep-cultivation of Planctomycetes and their phenomic and genomic characterization uncovers novel biology.</title>
        <authorList>
            <person name="Wiegand S."/>
            <person name="Jogler M."/>
            <person name="Boedeker C."/>
            <person name="Pinto D."/>
            <person name="Vollmers J."/>
            <person name="Rivas-Marin E."/>
            <person name="Kohn T."/>
            <person name="Peeters S.H."/>
            <person name="Heuer A."/>
            <person name="Rast P."/>
            <person name="Oberbeckmann S."/>
            <person name="Bunk B."/>
            <person name="Jeske O."/>
            <person name="Meyerdierks A."/>
            <person name="Storesund J.E."/>
            <person name="Kallscheuer N."/>
            <person name="Luecker S."/>
            <person name="Lage O.M."/>
            <person name="Pohl T."/>
            <person name="Merkel B.J."/>
            <person name="Hornburger P."/>
            <person name="Mueller R.-W."/>
            <person name="Bruemmer F."/>
            <person name="Labrenz M."/>
            <person name="Spormann A.M."/>
            <person name="Op den Camp H."/>
            <person name="Overmann J."/>
            <person name="Amann R."/>
            <person name="Jetten M.S.M."/>
            <person name="Mascher T."/>
            <person name="Medema M.H."/>
            <person name="Devos D.P."/>
            <person name="Kaster A.-K."/>
            <person name="Ovreas L."/>
            <person name="Rohde M."/>
            <person name="Galperin M.Y."/>
            <person name="Jogler C."/>
        </authorList>
    </citation>
    <scope>NUCLEOTIDE SEQUENCE [LARGE SCALE GENOMIC DNA]</scope>
    <source>
        <strain evidence="2 3">ETA_A8</strain>
    </source>
</reference>
<sequence length="2191" mass="217946">MAVNFIDPNPSLGNQFGHSVVPLTNGNVVITAPLDDAGGVNAGAVYLFNGTTGALISTLRGSSNLDNVGLNGVIPLANGNFVVSSANWHLGGSAGPAVGAVTWGSGTTGVEGVVSAGNSLIGSTDGDGLGAPSSVVALPSGNYVVTSSGWDNGLLTDVGAVTWVDGTVGLQGTVSAANSLIGTTANDRVGRNGIQVLSSGNFVVVSPQWNNGSATAAGAVTWVSGTVGLIGSVSTVNSLVGARTDDSVGNFGISKLSNGNFVVVSPDWDNGTTLDAGAATWASGTAPTTGIVSVANSLIGSTASDRIGRSGVVALTNGNYVVTSPDWDRGGIVNAGATTWGNGNTGTSGIISIANSLVGERAEDMVGLNQVVPLANGNYVVTSALWDNGAIGNAGAATWGSGTAGVTGFIGSTNSLVGTSANDTVGSSGVKALANGNYVVPSPSWDQGLLTDIGAVTWGNGSTGLSGEVSVANSLTGSQIGDSIGLAITPLANGNYVVSSQAWDFGAIANVGAVTWRDGSTPTSGTVNELNSLIGSSSGDLVGSVGSVRVLSNGNYVVTTSSWNHGAVSDVGAVTWGSGLGGVAGAISPANSLIGSTASDMVGSNGIVELASGNYLIRSANWDNGSAANAGAVTYASSTGSITGVVSAANSLVGSTASDLFGSEVIRTFSNGNFVIVSSRYDLPGIVDAGSVTWGDGSSGIVGTVSTNAEQSVVGTTTLALQSVVSNDATGTFIVRFTGTGAGRVQVGWQATGFVEPIPPTLSASLVSGNLTITDTDATGKDNTLSVALVNLSGVDYLEFTDAAQAFDTPPATTPASTLSSSNRRLRVPLSAVTGSLTLNLAGGSDAVTLNLASGDVIPAGGLVLTAGEPTTASADRLLINGGNQGTTTYNYTTASSGNVVLGSFGTVTYSGLESLVNSGTTTDSILNLPTGLNSVSLSDDSSPANGLSRVSGSTLVTTDFANPIGSFAMNRGSATDSVALAALPDLTASLLLGTSLLPLGTIDFSGAITLAVNKNLIAYAAGNITFPTAASDIATTGSGEILLTAGQKIALAAGSSLQSAGGNIALTAAQPTTTTAGNFHAIDVNGGVIASTAGSVQLTADSLSLAGAAVISAIAGSVNVAPRTAGFAIDLGSADSTTALGITDVELDLVTAGTIVIGSSSSGALTVSGDISRSAATSLAMQSAAAIQFTTGSLNSAGGSVLLNPGTSISPATSGVDISTGAGTLGFGSGDDLALAINGTTADLQYQRLNVAGLLNLNGLDLVITGTAPALSDNFIIVSNDGSHPISGTFNGLAEGSLVSVNGVTKRITYLGGDGNDVALLANSLPTITAIGAVNINEDALQQTIPLTGLSSGTESQAFAVTATSDNVTLLPTLTVNHSANSATGNLQFTPAPNASGSATITVTVRDVGFDDVPQTADDGVTTTFFSVNVAAVNDVPVFTKGNDFTLPYGSSTQTVNGWATGISAGPADEASQEITFQITTNTDATLFSVQPAVASNGRLTFTPAGGKFGSATITLVAFDGIDSSAAQSFVITVDPPPPTFVVSSFTATSTGAVIEFIRDLDVAALNLYYTQAGGSGPADVSFVGATTGTISGSLLVDANLRRVTFVATSGTLPADQYTVTLRSAGDGFRDSEQALLDGDSNGTAGGDFVRMFTVAAVPANAVTIRIPSFARGPLQAVNVPASATSGLPISFSNGGGITSANFEIRYNPAILNLTGATVASGLPVGAAVNINTSTPGVALVQFTSPTPLAEGTTHFLDLQTMVPATAPYLQKQVLDIANISLNGGSIPGLDDDGVHVAAYFGDVTGNGTLSAQDAARVARMAVGYDNGFQSYKLLDPTIVGDISGNGSISSLDTNYVLQVAVAIAVPEIPALPTTALSLLSGGPDPKLSIPTTLAATAGDSLIVPVLIDSIVDLTGNGLESADLAIYYDPTVLEITSVTAGELLGSNWTIATRIDPIAGRIFISTAGSQPLEGSFVGEFLKLHTNVKSTAAGGASPINLAASSHDPARATQLNEGFLTLIPAPTDAANDVGVDGLLTVTPGPASLQSPPATATVDAGKLQIVGTPGKDFIYISARSATEVRVRVNSRILGDFPTPSEIQIDSLGGDDYIYVDQSLPQPGAAAVQNSSAGEFVDDAGIPPVQVVSPAVEPAHSTTNPPPAANDLALLQLLWNWGNDAEDGPLAGTANRRRR</sequence>
<evidence type="ECO:0000259" key="1">
    <source>
        <dbReference type="PROSITE" id="PS51766"/>
    </source>
</evidence>
<gene>
    <name evidence="2" type="ORF">ETAA8_51010</name>
</gene>
<dbReference type="InterPro" id="IPR016134">
    <property type="entry name" value="Dockerin_dom"/>
</dbReference>
<dbReference type="PROSITE" id="PS51470">
    <property type="entry name" value="FG_GAP"/>
    <property type="match status" value="1"/>
</dbReference>
<dbReference type="Gene3D" id="2.60.40.680">
    <property type="match status" value="2"/>
</dbReference>
<dbReference type="InterPro" id="IPR013519">
    <property type="entry name" value="Int_alpha_beta-p"/>
</dbReference>
<dbReference type="GO" id="GO:0000272">
    <property type="term" value="P:polysaccharide catabolic process"/>
    <property type="evidence" value="ECO:0007669"/>
    <property type="project" value="InterPro"/>
</dbReference>
<dbReference type="InterPro" id="IPR002102">
    <property type="entry name" value="Cohesin_dom"/>
</dbReference>
<dbReference type="Pfam" id="PF00963">
    <property type="entry name" value="Cohesin"/>
    <property type="match status" value="1"/>
</dbReference>
<dbReference type="KEGG" id="aagg:ETAA8_51010"/>